<accession>A0A1C7P4N2</accession>
<sequence>MHEYNRTQQIGHLYVIGHTTDMEGVIALFQNIDPAVRGIMTYSEGMRDTLYRLDDGKWRAFDIRQERKAA</sequence>
<evidence type="ECO:0000313" key="2">
    <source>
        <dbReference type="Proteomes" id="UP000093111"/>
    </source>
</evidence>
<dbReference type="AlphaFoldDB" id="A0A1C7P4N2"/>
<organism evidence="1 2">
    <name type="scientific">Pararhizobium polonicum</name>
    <dbReference type="NCBI Taxonomy" id="1612624"/>
    <lineage>
        <taxon>Bacteria</taxon>
        <taxon>Pseudomonadati</taxon>
        <taxon>Pseudomonadota</taxon>
        <taxon>Alphaproteobacteria</taxon>
        <taxon>Hyphomicrobiales</taxon>
        <taxon>Rhizobiaceae</taxon>
        <taxon>Rhizobium/Agrobacterium group</taxon>
        <taxon>Pararhizobium</taxon>
    </lineage>
</organism>
<dbReference type="EMBL" id="LGLV01000005">
    <property type="protein sequence ID" value="OBZ96233.1"/>
    <property type="molecule type" value="Genomic_DNA"/>
</dbReference>
<protein>
    <submittedName>
        <fullName evidence="1">Uncharacterized protein</fullName>
    </submittedName>
</protein>
<dbReference type="STRING" id="1612624.ADU59_07730"/>
<reference evidence="1 2" key="1">
    <citation type="journal article" date="2016" name="Syst. Appl. Microbiol.">
        <title>Pararhizobium polonicum sp. nov. isolated from tumors on stone fruit rootstocks.</title>
        <authorList>
            <person name="Pulawska J."/>
            <person name="Kuzmanovic N."/>
            <person name="Willems A."/>
            <person name="Pothier J.F."/>
        </authorList>
    </citation>
    <scope>NUCLEOTIDE SEQUENCE [LARGE SCALE GENOMIC DNA]</scope>
    <source>
        <strain evidence="1 2">F5.1</strain>
    </source>
</reference>
<evidence type="ECO:0000313" key="1">
    <source>
        <dbReference type="EMBL" id="OBZ96233.1"/>
    </source>
</evidence>
<gene>
    <name evidence="1" type="ORF">ADU59_07730</name>
</gene>
<name>A0A1C7P4N2_9HYPH</name>
<proteinExistence type="predicted"/>
<dbReference type="Proteomes" id="UP000093111">
    <property type="component" value="Unassembled WGS sequence"/>
</dbReference>
<comment type="caution">
    <text evidence="1">The sequence shown here is derived from an EMBL/GenBank/DDBJ whole genome shotgun (WGS) entry which is preliminary data.</text>
</comment>
<keyword evidence="2" id="KW-1185">Reference proteome</keyword>